<proteinExistence type="predicted"/>
<evidence type="ECO:0000313" key="2">
    <source>
        <dbReference type="EMBL" id="KAH7090748.1"/>
    </source>
</evidence>
<dbReference type="Proteomes" id="UP000813461">
    <property type="component" value="Unassembled WGS sequence"/>
</dbReference>
<sequence>MEDSFSDYDDFSDGEGYNPGLYSDLWQIRNSTLKYLNYTTDYVRGWGLEEAFREIYQNWLIMPRRDGILRSCKLTLSQFHTVTEEKGRLILVKAFERDGTRLLGFIRFQYDKNGESIGGGLKIANFNATLPFRSLGTGATSKHADNEQTGQHGEGMKLGALCFRRLGYNIRIESGNFKWNFMFKKGELACGLRRMTDPIIAKLRQKDSGQLRTEIDRPWETFRKMLTVTLDVNTPEAMLRTKHGDLIKDSAFQSKMYLRGLLLPSGGKRGQNYVYGYNFVDGNTTRDREAILGADAESEKIAAIWASAIRADDSPNADIAAEYTDLLLNSLNHKGDVVLDSELGTNLDKEIAGIVWKKMLSKNCDQQGRTAFYYSATEHTDELQIIEESLKKNPMPLDAKMWKMLRQYDLCRTPAEELRHRFEFAEPITIPDQTFANHVDRMLRCLLSSSEVTKDMEIVFVDGATLQIDAGFFETTWRIHNRWLTYEGAHQRNVFCEGPNSDHQHPFVCDHVVLQLWDIMLSQLKARDNYPEIAETDAWLKSIALARLSQTPRSVECVTTDRRNELHVSWQSVDSHQNKDKTVNIILHVEGCMDNSEFHHQPRGVLQYSSDQGMSTRNRNAQLINSPAVNSNGIVFTNLLATKAYFPSISRDMEGSFVALTPESVSPLKEDSAPSLDLEARSSAPSPRMRISSSIKMETDPIIISDDEDEMSAEELGETEIRSHYEGPVREFHRPELPPRQDRVIAQPSNVVVRNIIHHEGVQTELSELSSQELYVLGPQISHSSLDWGGTSPGSHAFYPRGRGANNLPNSQGKSYACVCTGKQAGSIQQRGDTTLPSSSSSSRTVLPVQRTVANRDGRSMTRETATTMMPAPEGGVKYRY</sequence>
<feature type="compositionally biased region" description="Polar residues" evidence="1">
    <location>
        <begin position="827"/>
        <end position="837"/>
    </location>
</feature>
<feature type="region of interest" description="Disordered" evidence="1">
    <location>
        <begin position="827"/>
        <end position="881"/>
    </location>
</feature>
<comment type="caution">
    <text evidence="2">The sequence shown here is derived from an EMBL/GenBank/DDBJ whole genome shotgun (WGS) entry which is preliminary data.</text>
</comment>
<evidence type="ECO:0000256" key="1">
    <source>
        <dbReference type="SAM" id="MobiDB-lite"/>
    </source>
</evidence>
<protein>
    <submittedName>
        <fullName evidence="2">Uncharacterized protein</fullName>
    </submittedName>
</protein>
<evidence type="ECO:0000313" key="3">
    <source>
        <dbReference type="Proteomes" id="UP000813461"/>
    </source>
</evidence>
<feature type="region of interest" description="Disordered" evidence="1">
    <location>
        <begin position="665"/>
        <end position="690"/>
    </location>
</feature>
<gene>
    <name evidence="2" type="ORF">FB567DRAFT_546909</name>
</gene>
<dbReference type="EMBL" id="JAGMVJ010000005">
    <property type="protein sequence ID" value="KAH7090748.1"/>
    <property type="molecule type" value="Genomic_DNA"/>
</dbReference>
<dbReference type="OrthoDB" id="3759480at2759"/>
<name>A0A8K0W1G3_9PLEO</name>
<reference evidence="2" key="1">
    <citation type="journal article" date="2021" name="Nat. Commun.">
        <title>Genetic determinants of endophytism in the Arabidopsis root mycobiome.</title>
        <authorList>
            <person name="Mesny F."/>
            <person name="Miyauchi S."/>
            <person name="Thiergart T."/>
            <person name="Pickel B."/>
            <person name="Atanasova L."/>
            <person name="Karlsson M."/>
            <person name="Huettel B."/>
            <person name="Barry K.W."/>
            <person name="Haridas S."/>
            <person name="Chen C."/>
            <person name="Bauer D."/>
            <person name="Andreopoulos W."/>
            <person name="Pangilinan J."/>
            <person name="LaButti K."/>
            <person name="Riley R."/>
            <person name="Lipzen A."/>
            <person name="Clum A."/>
            <person name="Drula E."/>
            <person name="Henrissat B."/>
            <person name="Kohler A."/>
            <person name="Grigoriev I.V."/>
            <person name="Martin F.M."/>
            <person name="Hacquard S."/>
        </authorList>
    </citation>
    <scope>NUCLEOTIDE SEQUENCE</scope>
    <source>
        <strain evidence="2">MPI-SDFR-AT-0120</strain>
    </source>
</reference>
<organism evidence="2 3">
    <name type="scientific">Paraphoma chrysanthemicola</name>
    <dbReference type="NCBI Taxonomy" id="798071"/>
    <lineage>
        <taxon>Eukaryota</taxon>
        <taxon>Fungi</taxon>
        <taxon>Dikarya</taxon>
        <taxon>Ascomycota</taxon>
        <taxon>Pezizomycotina</taxon>
        <taxon>Dothideomycetes</taxon>
        <taxon>Pleosporomycetidae</taxon>
        <taxon>Pleosporales</taxon>
        <taxon>Pleosporineae</taxon>
        <taxon>Phaeosphaeriaceae</taxon>
        <taxon>Paraphoma</taxon>
    </lineage>
</organism>
<keyword evidence="3" id="KW-1185">Reference proteome</keyword>
<accession>A0A8K0W1G3</accession>
<dbReference type="AlphaFoldDB" id="A0A8K0W1G3"/>